<evidence type="ECO:0000313" key="2">
    <source>
        <dbReference type="Proteomes" id="UP000250369"/>
    </source>
</evidence>
<protein>
    <recommendedName>
        <fullName evidence="3">Nucleotidyltransferase family protein</fullName>
    </recommendedName>
</protein>
<dbReference type="InterPro" id="IPR043519">
    <property type="entry name" value="NT_sf"/>
</dbReference>
<comment type="caution">
    <text evidence="1">The sequence shown here is derived from an EMBL/GenBank/DDBJ whole genome shotgun (WGS) entry which is preliminary data.</text>
</comment>
<dbReference type="Gene3D" id="3.30.460.40">
    <property type="match status" value="1"/>
</dbReference>
<evidence type="ECO:0008006" key="3">
    <source>
        <dbReference type="Google" id="ProtNLM"/>
    </source>
</evidence>
<gene>
    <name evidence="1" type="ORF">DQG23_24855</name>
</gene>
<dbReference type="Pfam" id="PF10706">
    <property type="entry name" value="Aminoglyc_resit"/>
    <property type="match status" value="1"/>
</dbReference>
<dbReference type="AlphaFoldDB" id="A0A329MEX9"/>
<keyword evidence="2" id="KW-1185">Reference proteome</keyword>
<organism evidence="1 2">
    <name type="scientific">Paenibacillus contaminans</name>
    <dbReference type="NCBI Taxonomy" id="450362"/>
    <lineage>
        <taxon>Bacteria</taxon>
        <taxon>Bacillati</taxon>
        <taxon>Bacillota</taxon>
        <taxon>Bacilli</taxon>
        <taxon>Bacillales</taxon>
        <taxon>Paenibacillaceae</taxon>
        <taxon>Paenibacillus</taxon>
    </lineage>
</organism>
<proteinExistence type="predicted"/>
<name>A0A329MEX9_9BACL</name>
<dbReference type="InterPro" id="IPR019646">
    <property type="entry name" value="Aminoglyc_AdlTrfase"/>
</dbReference>
<dbReference type="SUPFAM" id="SSF81301">
    <property type="entry name" value="Nucleotidyltransferase"/>
    <property type="match status" value="1"/>
</dbReference>
<accession>A0A329MEX9</accession>
<sequence>MKGLNMMNLSESILQAMVTLHDRLKPLEANWLVGGSCGLLLQGVPIGREPRDLDVYMDESGVKPFYDYLADLAVDLPHFSRTPIYESILSHYALTGVQLEAVGGFRVRSEGAEYRVEVGSLLAGCGFRATVEDRSIPLMPLAHELAFNMLRGRPDRYEAIAAAMKLNLALHLPPLLSIISRNIFPIGLLERMNDLLDVSLQERMSMSNAGSSFSAGR</sequence>
<reference evidence="1 2" key="1">
    <citation type="journal article" date="2009" name="Int. J. Syst. Evol. Microbiol.">
        <title>Paenibacillus contaminans sp. nov., isolated from a contaminated laboratory plate.</title>
        <authorList>
            <person name="Chou J.H."/>
            <person name="Lee J.H."/>
            <person name="Lin M.C."/>
            <person name="Chang P.S."/>
            <person name="Arun A.B."/>
            <person name="Young C.C."/>
            <person name="Chen W.M."/>
        </authorList>
    </citation>
    <scope>NUCLEOTIDE SEQUENCE [LARGE SCALE GENOMIC DNA]</scope>
    <source>
        <strain evidence="1 2">CKOBP-6</strain>
    </source>
</reference>
<dbReference type="Proteomes" id="UP000250369">
    <property type="component" value="Unassembled WGS sequence"/>
</dbReference>
<evidence type="ECO:0000313" key="1">
    <source>
        <dbReference type="EMBL" id="RAV18535.1"/>
    </source>
</evidence>
<dbReference type="EMBL" id="QMFB01000016">
    <property type="protein sequence ID" value="RAV18535.1"/>
    <property type="molecule type" value="Genomic_DNA"/>
</dbReference>